<dbReference type="InterPro" id="IPR002495">
    <property type="entry name" value="Glyco_trans_8"/>
</dbReference>
<dbReference type="SUPFAM" id="SSF53448">
    <property type="entry name" value="Nucleotide-diphospho-sugar transferases"/>
    <property type="match status" value="1"/>
</dbReference>
<reference evidence="2" key="1">
    <citation type="journal article" date="2019" name="Int. J. Syst. Evol. Microbiol.">
        <title>The Global Catalogue of Microorganisms (GCM) 10K type strain sequencing project: providing services to taxonomists for standard genome sequencing and annotation.</title>
        <authorList>
            <consortium name="The Broad Institute Genomics Platform"/>
            <consortium name="The Broad Institute Genome Sequencing Center for Infectious Disease"/>
            <person name="Wu L."/>
            <person name="Ma J."/>
        </authorList>
    </citation>
    <scope>NUCLEOTIDE SEQUENCE [LARGE SCALE GENOMIC DNA]</scope>
    <source>
        <strain evidence="2">KCTC 42280</strain>
    </source>
</reference>
<comment type="caution">
    <text evidence="1">The sequence shown here is derived from an EMBL/GenBank/DDBJ whole genome shotgun (WGS) entry which is preliminary data.</text>
</comment>
<protein>
    <recommendedName>
        <fullName evidence="3">Glycosyl transferase</fullName>
    </recommendedName>
</protein>
<dbReference type="Gene3D" id="3.90.550.10">
    <property type="entry name" value="Spore Coat Polysaccharide Biosynthesis Protein SpsA, Chain A"/>
    <property type="match status" value="1"/>
</dbReference>
<evidence type="ECO:0008006" key="3">
    <source>
        <dbReference type="Google" id="ProtNLM"/>
    </source>
</evidence>
<proteinExistence type="predicted"/>
<name>A0ABQ3GRM0_9GAMM</name>
<evidence type="ECO:0000313" key="1">
    <source>
        <dbReference type="EMBL" id="GHD33862.1"/>
    </source>
</evidence>
<dbReference type="EMBL" id="BMZR01000003">
    <property type="protein sequence ID" value="GHD33862.1"/>
    <property type="molecule type" value="Genomic_DNA"/>
</dbReference>
<gene>
    <name evidence="1" type="ORF">GCM10016272_18570</name>
</gene>
<accession>A0ABQ3GRM0</accession>
<evidence type="ECO:0000313" key="2">
    <source>
        <dbReference type="Proteomes" id="UP000610203"/>
    </source>
</evidence>
<dbReference type="Pfam" id="PF01501">
    <property type="entry name" value="Glyco_transf_8"/>
    <property type="match status" value="1"/>
</dbReference>
<dbReference type="InterPro" id="IPR029044">
    <property type="entry name" value="Nucleotide-diphossugar_trans"/>
</dbReference>
<dbReference type="Proteomes" id="UP000610203">
    <property type="component" value="Unassembled WGS sequence"/>
</dbReference>
<keyword evidence="2" id="KW-1185">Reference proteome</keyword>
<sequence>MDRIMKTNDTIRVFVGCDPNNCDLEQMMVLDYSIHKHTSMPVEIVWMQLSRDPDSYWYSNPETGKGWDTTKWSTPFSGFRWAIPEYCNYSGRAIYMDADVVILDDLAKLWQHPIKGQSIVAAKANADMTRLCTCVWDCDAAKNVVLPIEKLKKDPKSHKEMMALFKKNTQLIEPYQNSYNCIDGEDLAIEQIKILHYSDMGTQFSHKYSLPRVSEEGIEHWFDGEVLPHPRQDLVDLFDTYYNEALTAGYDLESYRIEPFGSFPKKSQQGYIGNKVTRPKASKSLFAKLFKR</sequence>
<organism evidence="1 2">
    <name type="scientific">Psychrobacter glaciei</name>
    <dbReference type="NCBI Taxonomy" id="619771"/>
    <lineage>
        <taxon>Bacteria</taxon>
        <taxon>Pseudomonadati</taxon>
        <taxon>Pseudomonadota</taxon>
        <taxon>Gammaproteobacteria</taxon>
        <taxon>Moraxellales</taxon>
        <taxon>Moraxellaceae</taxon>
        <taxon>Psychrobacter</taxon>
    </lineage>
</organism>